<dbReference type="AlphaFoldDB" id="A0A382BNE7"/>
<sequence length="67" mass="8023">MITIDKKEYDETKFSPELQNCIAVRQEIQVSKTRHLIEIEKIDVLTKYYNEKIVKLIKKEVPESEKK</sequence>
<proteinExistence type="predicted"/>
<feature type="non-terminal residue" evidence="1">
    <location>
        <position position="67"/>
    </location>
</feature>
<accession>A0A382BNE7</accession>
<protein>
    <submittedName>
        <fullName evidence="1">Uncharacterized protein</fullName>
    </submittedName>
</protein>
<dbReference type="EMBL" id="UINC01030381">
    <property type="protein sequence ID" value="SVB14687.1"/>
    <property type="molecule type" value="Genomic_DNA"/>
</dbReference>
<evidence type="ECO:0000313" key="1">
    <source>
        <dbReference type="EMBL" id="SVB14687.1"/>
    </source>
</evidence>
<reference evidence="1" key="1">
    <citation type="submission" date="2018-05" db="EMBL/GenBank/DDBJ databases">
        <authorList>
            <person name="Lanie J.A."/>
            <person name="Ng W.-L."/>
            <person name="Kazmierczak K.M."/>
            <person name="Andrzejewski T.M."/>
            <person name="Davidsen T.M."/>
            <person name="Wayne K.J."/>
            <person name="Tettelin H."/>
            <person name="Glass J.I."/>
            <person name="Rusch D."/>
            <person name="Podicherti R."/>
            <person name="Tsui H.-C.T."/>
            <person name="Winkler M.E."/>
        </authorList>
    </citation>
    <scope>NUCLEOTIDE SEQUENCE</scope>
</reference>
<organism evidence="1">
    <name type="scientific">marine metagenome</name>
    <dbReference type="NCBI Taxonomy" id="408172"/>
    <lineage>
        <taxon>unclassified sequences</taxon>
        <taxon>metagenomes</taxon>
        <taxon>ecological metagenomes</taxon>
    </lineage>
</organism>
<gene>
    <name evidence="1" type="ORF">METZ01_LOCUS167541</name>
</gene>
<name>A0A382BNE7_9ZZZZ</name>